<dbReference type="Gene3D" id="3.30.40.10">
    <property type="entry name" value="Zinc/RING finger domain, C3HC4 (zinc finger)"/>
    <property type="match status" value="1"/>
</dbReference>
<dbReference type="PROSITE" id="PS50089">
    <property type="entry name" value="ZF_RING_2"/>
    <property type="match status" value="1"/>
</dbReference>
<comment type="caution">
    <text evidence="7">The sequence shown here is derived from an EMBL/GenBank/DDBJ whole genome shotgun (WGS) entry which is preliminary data.</text>
</comment>
<evidence type="ECO:0000313" key="7">
    <source>
        <dbReference type="EMBL" id="KAK9088784.1"/>
    </source>
</evidence>
<protein>
    <recommendedName>
        <fullName evidence="6">RING-type domain-containing protein</fullName>
    </recommendedName>
</protein>
<evidence type="ECO:0000313" key="8">
    <source>
        <dbReference type="Proteomes" id="UP001419268"/>
    </source>
</evidence>
<reference evidence="7 8" key="1">
    <citation type="submission" date="2024-01" db="EMBL/GenBank/DDBJ databases">
        <title>Genome assemblies of Stephania.</title>
        <authorList>
            <person name="Yang L."/>
        </authorList>
    </citation>
    <scope>NUCLEOTIDE SEQUENCE [LARGE SCALE GENOMIC DNA]</scope>
    <source>
        <strain evidence="7">JXDWG</strain>
        <tissue evidence="7">Leaf</tissue>
    </source>
</reference>
<dbReference type="GO" id="GO:0008270">
    <property type="term" value="F:zinc ion binding"/>
    <property type="evidence" value="ECO:0007669"/>
    <property type="project" value="UniProtKB-KW"/>
</dbReference>
<dbReference type="Pfam" id="PF13639">
    <property type="entry name" value="zf-RING_2"/>
    <property type="match status" value="1"/>
</dbReference>
<evidence type="ECO:0000256" key="4">
    <source>
        <dbReference type="PROSITE-ProRule" id="PRU00175"/>
    </source>
</evidence>
<organism evidence="7 8">
    <name type="scientific">Stephania cephalantha</name>
    <dbReference type="NCBI Taxonomy" id="152367"/>
    <lineage>
        <taxon>Eukaryota</taxon>
        <taxon>Viridiplantae</taxon>
        <taxon>Streptophyta</taxon>
        <taxon>Embryophyta</taxon>
        <taxon>Tracheophyta</taxon>
        <taxon>Spermatophyta</taxon>
        <taxon>Magnoliopsida</taxon>
        <taxon>Ranunculales</taxon>
        <taxon>Menispermaceae</taxon>
        <taxon>Menispermoideae</taxon>
        <taxon>Cissampelideae</taxon>
        <taxon>Stephania</taxon>
    </lineage>
</organism>
<dbReference type="SMART" id="SM00184">
    <property type="entry name" value="RING"/>
    <property type="match status" value="1"/>
</dbReference>
<feature type="compositionally biased region" description="Low complexity" evidence="5">
    <location>
        <begin position="93"/>
        <end position="106"/>
    </location>
</feature>
<keyword evidence="1" id="KW-0479">Metal-binding</keyword>
<dbReference type="InterPro" id="IPR013083">
    <property type="entry name" value="Znf_RING/FYVE/PHD"/>
</dbReference>
<evidence type="ECO:0000259" key="6">
    <source>
        <dbReference type="PROSITE" id="PS50089"/>
    </source>
</evidence>
<evidence type="ECO:0000256" key="2">
    <source>
        <dbReference type="ARBA" id="ARBA00022771"/>
    </source>
</evidence>
<keyword evidence="8" id="KW-1185">Reference proteome</keyword>
<accession>A0AAP0HIY1</accession>
<dbReference type="PANTHER" id="PTHR15710:SF243">
    <property type="entry name" value="E3 UBIQUITIN-PROTEIN LIGASE PRAJA-2 ISOFORM X1"/>
    <property type="match status" value="1"/>
</dbReference>
<evidence type="ECO:0000256" key="1">
    <source>
        <dbReference type="ARBA" id="ARBA00022723"/>
    </source>
</evidence>
<dbReference type="Proteomes" id="UP001419268">
    <property type="component" value="Unassembled WGS sequence"/>
</dbReference>
<dbReference type="GO" id="GO:0016567">
    <property type="term" value="P:protein ubiquitination"/>
    <property type="evidence" value="ECO:0007669"/>
    <property type="project" value="TreeGrafter"/>
</dbReference>
<dbReference type="AlphaFoldDB" id="A0AAP0HIY1"/>
<feature type="region of interest" description="Disordered" evidence="5">
    <location>
        <begin position="87"/>
        <end position="122"/>
    </location>
</feature>
<dbReference type="SUPFAM" id="SSF57850">
    <property type="entry name" value="RING/U-box"/>
    <property type="match status" value="1"/>
</dbReference>
<keyword evidence="3" id="KW-0862">Zinc</keyword>
<dbReference type="SMART" id="SM00744">
    <property type="entry name" value="RINGv"/>
    <property type="match status" value="1"/>
</dbReference>
<dbReference type="PANTHER" id="PTHR15710">
    <property type="entry name" value="E3 UBIQUITIN-PROTEIN LIGASE PRAJA"/>
    <property type="match status" value="1"/>
</dbReference>
<dbReference type="InterPro" id="IPR001841">
    <property type="entry name" value="Znf_RING"/>
</dbReference>
<dbReference type="GO" id="GO:0005737">
    <property type="term" value="C:cytoplasm"/>
    <property type="evidence" value="ECO:0007669"/>
    <property type="project" value="TreeGrafter"/>
</dbReference>
<feature type="region of interest" description="Disordered" evidence="5">
    <location>
        <begin position="38"/>
        <end position="57"/>
    </location>
</feature>
<dbReference type="InterPro" id="IPR011016">
    <property type="entry name" value="Znf_RING-CH"/>
</dbReference>
<dbReference type="EMBL" id="JBBNAG010000012">
    <property type="protein sequence ID" value="KAK9088784.1"/>
    <property type="molecule type" value="Genomic_DNA"/>
</dbReference>
<dbReference type="GO" id="GO:0061630">
    <property type="term" value="F:ubiquitin protein ligase activity"/>
    <property type="evidence" value="ECO:0007669"/>
    <property type="project" value="TreeGrafter"/>
</dbReference>
<evidence type="ECO:0000256" key="5">
    <source>
        <dbReference type="SAM" id="MobiDB-lite"/>
    </source>
</evidence>
<gene>
    <name evidence="7" type="ORF">Scep_027866</name>
</gene>
<sequence length="280" mass="30604">MFGVRCSRSEAQIVRDFRAEPVGNAHGLRIEHLSGTTTASTTTTTLRASPTDMAHSKAVVTRDETGSGSSGVPMVVVVGVVVVEATEGPNSLETPEATEGAEAGEAPNPPEMKKSKKKTHYENESPMVLQEVPRPMIIKTSVFNLLKTDISSLACSLARLDVRMGKLVWPITLDVRVTSSIPYEDFDFDYELEEPFEDLEEETIFRIVPAKRSSVEALDKIEFLGQGVDAGKDCAICLGEFEIGSELTCMPSLHAFHAECIVEWLERSDQCPLCQSKPPT</sequence>
<evidence type="ECO:0000256" key="3">
    <source>
        <dbReference type="ARBA" id="ARBA00022833"/>
    </source>
</evidence>
<feature type="domain" description="RING-type" evidence="6">
    <location>
        <begin position="234"/>
        <end position="275"/>
    </location>
</feature>
<proteinExistence type="predicted"/>
<keyword evidence="2 4" id="KW-0863">Zinc-finger</keyword>
<name>A0AAP0HIY1_9MAGN</name>